<dbReference type="EMBL" id="CAADRA010005374">
    <property type="protein sequence ID" value="VFT89184.1"/>
    <property type="molecule type" value="Genomic_DNA"/>
</dbReference>
<dbReference type="Proteomes" id="UP000332933">
    <property type="component" value="Unassembled WGS sequence"/>
</dbReference>
<evidence type="ECO:0000313" key="2">
    <source>
        <dbReference type="EMBL" id="KAF0696947.1"/>
    </source>
</evidence>
<name>A0A485KXA4_9STRA</name>
<feature type="signal peptide" evidence="1">
    <location>
        <begin position="1"/>
        <end position="17"/>
    </location>
</feature>
<dbReference type="EMBL" id="VJMH01005353">
    <property type="protein sequence ID" value="KAF0696947.1"/>
    <property type="molecule type" value="Genomic_DNA"/>
</dbReference>
<gene>
    <name evidence="3" type="primary">Aste57867_12332</name>
    <name evidence="2" type="ORF">As57867_012286</name>
    <name evidence="3" type="ORF">ASTE57867_12332</name>
</gene>
<proteinExistence type="predicted"/>
<dbReference type="AlphaFoldDB" id="A0A485KXA4"/>
<sequence length="480" mass="50240">MQHRVWLVAALLPVAASRECSLSDKDPLTPFQKACADAALAANDTDAIKCAYPTCRAYYTEMAKLPCTINGQSQSYLAHLCDNFVPQLVSTAPPPSSSSTPTTPKPCPLSTILPQAALHVKCHQVSGYRSFADITNATALQDYCSFEVCVANTQQYTGLDTCTINGVVGSTYASLCDNVALPPRKPKVQLVASTGKCAQEVLDTRVPLGLKCEQASGIAKVSSIESLSDLAAYCSYPVCVAYLEQYTNVTCAINGVAATYFARLCRDNATTLSPPPAAAACTPVDLGLMTPLSTQCQQASTLNALVNVTSQGALQKFCAAAPCVASLRSLADLPCSIAGAPAKVLATLCDPIVANDNNSTATPSSSIAPLTSECTDTNVPRGLWDAQARCFHVAGLTQVPRSYADLQALCQFVECASAFKLYATLTCRLEGIRASRVAETCVGVPQPTVANPTPTVVAAANSVSLAWAVVATIVLTLFGV</sequence>
<reference evidence="3 4" key="1">
    <citation type="submission" date="2019-03" db="EMBL/GenBank/DDBJ databases">
        <authorList>
            <person name="Gaulin E."/>
            <person name="Dumas B."/>
        </authorList>
    </citation>
    <scope>NUCLEOTIDE SEQUENCE [LARGE SCALE GENOMIC DNA]</scope>
    <source>
        <strain evidence="3">CBS 568.67</strain>
    </source>
</reference>
<dbReference type="OrthoDB" id="76765at2759"/>
<evidence type="ECO:0000256" key="1">
    <source>
        <dbReference type="SAM" id="SignalP"/>
    </source>
</evidence>
<evidence type="ECO:0000313" key="4">
    <source>
        <dbReference type="Proteomes" id="UP000332933"/>
    </source>
</evidence>
<protein>
    <submittedName>
        <fullName evidence="3">Aste57867_12332 protein</fullName>
    </submittedName>
</protein>
<evidence type="ECO:0000313" key="3">
    <source>
        <dbReference type="EMBL" id="VFT89184.1"/>
    </source>
</evidence>
<organism evidence="3 4">
    <name type="scientific">Aphanomyces stellatus</name>
    <dbReference type="NCBI Taxonomy" id="120398"/>
    <lineage>
        <taxon>Eukaryota</taxon>
        <taxon>Sar</taxon>
        <taxon>Stramenopiles</taxon>
        <taxon>Oomycota</taxon>
        <taxon>Saprolegniomycetes</taxon>
        <taxon>Saprolegniales</taxon>
        <taxon>Verrucalvaceae</taxon>
        <taxon>Aphanomyces</taxon>
    </lineage>
</organism>
<feature type="chain" id="PRO_5036116236" evidence="1">
    <location>
        <begin position="18"/>
        <end position="480"/>
    </location>
</feature>
<keyword evidence="4" id="KW-1185">Reference proteome</keyword>
<reference evidence="2" key="2">
    <citation type="submission" date="2019-06" db="EMBL/GenBank/DDBJ databases">
        <title>Genomics analysis of Aphanomyces spp. identifies a new class of oomycete effector associated with host adaptation.</title>
        <authorList>
            <person name="Gaulin E."/>
        </authorList>
    </citation>
    <scope>NUCLEOTIDE SEQUENCE</scope>
    <source>
        <strain evidence="2">CBS 578.67</strain>
    </source>
</reference>
<keyword evidence="1" id="KW-0732">Signal</keyword>
<accession>A0A485KXA4</accession>